<dbReference type="EMBL" id="QGHA01000006">
    <property type="protein sequence ID" value="PWK76569.1"/>
    <property type="molecule type" value="Genomic_DNA"/>
</dbReference>
<evidence type="ECO:0000259" key="9">
    <source>
        <dbReference type="Pfam" id="PF12950"/>
    </source>
</evidence>
<evidence type="ECO:0000256" key="4">
    <source>
        <dbReference type="ARBA" id="ARBA00022691"/>
    </source>
</evidence>
<name>A0A316H642_9SPHI</name>
<dbReference type="Pfam" id="PF07669">
    <property type="entry name" value="Eco57I"/>
    <property type="match status" value="1"/>
</dbReference>
<keyword evidence="2" id="KW-0489">Methyltransferase</keyword>
<dbReference type="InterPro" id="IPR050953">
    <property type="entry name" value="N4_N6_ade-DNA_methylase"/>
</dbReference>
<comment type="catalytic activity">
    <reaction evidence="7">
        <text>a 2'-deoxyadenosine in DNA + S-adenosyl-L-methionine = an N(6)-methyl-2'-deoxyadenosine in DNA + S-adenosyl-L-homocysteine + H(+)</text>
        <dbReference type="Rhea" id="RHEA:15197"/>
        <dbReference type="Rhea" id="RHEA-COMP:12418"/>
        <dbReference type="Rhea" id="RHEA-COMP:12419"/>
        <dbReference type="ChEBI" id="CHEBI:15378"/>
        <dbReference type="ChEBI" id="CHEBI:57856"/>
        <dbReference type="ChEBI" id="CHEBI:59789"/>
        <dbReference type="ChEBI" id="CHEBI:90615"/>
        <dbReference type="ChEBI" id="CHEBI:90616"/>
        <dbReference type="EC" id="2.1.1.72"/>
    </reaction>
</comment>
<reference evidence="10 11" key="1">
    <citation type="submission" date="2018-05" db="EMBL/GenBank/DDBJ databases">
        <title>Genomic Encyclopedia of Archaeal and Bacterial Type Strains, Phase II (KMG-II): from individual species to whole genera.</title>
        <authorList>
            <person name="Goeker M."/>
        </authorList>
    </citation>
    <scope>NUCLEOTIDE SEQUENCE [LARGE SCALE GENOMIC DNA]</scope>
    <source>
        <strain evidence="10 11">DSM 19975</strain>
    </source>
</reference>
<dbReference type="InterPro" id="IPR011639">
    <property type="entry name" value="MethylTrfase_TaqI-like_dom"/>
</dbReference>
<organism evidence="10 11">
    <name type="scientific">Mucilaginibacter oryzae</name>
    <dbReference type="NCBI Taxonomy" id="468058"/>
    <lineage>
        <taxon>Bacteria</taxon>
        <taxon>Pseudomonadati</taxon>
        <taxon>Bacteroidota</taxon>
        <taxon>Sphingobacteriia</taxon>
        <taxon>Sphingobacteriales</taxon>
        <taxon>Sphingobacteriaceae</taxon>
        <taxon>Mucilaginibacter</taxon>
    </lineage>
</organism>
<evidence type="ECO:0000256" key="5">
    <source>
        <dbReference type="ARBA" id="ARBA00022747"/>
    </source>
</evidence>
<dbReference type="Proteomes" id="UP000245678">
    <property type="component" value="Unassembled WGS sequence"/>
</dbReference>
<dbReference type="SUPFAM" id="SSF53335">
    <property type="entry name" value="S-adenosyl-L-methionine-dependent methyltransferases"/>
    <property type="match status" value="1"/>
</dbReference>
<keyword evidence="3" id="KW-0808">Transferase</keyword>
<evidence type="ECO:0000313" key="10">
    <source>
        <dbReference type="EMBL" id="PWK76569.1"/>
    </source>
</evidence>
<dbReference type="Pfam" id="PF12950">
    <property type="entry name" value="TaqI_C"/>
    <property type="match status" value="1"/>
</dbReference>
<proteinExistence type="predicted"/>
<feature type="domain" description="TaqI-like C-terminal specificity" evidence="9">
    <location>
        <begin position="909"/>
        <end position="1034"/>
    </location>
</feature>
<gene>
    <name evidence="10" type="ORF">LX99_03435</name>
</gene>
<keyword evidence="10" id="KW-0255">Endonuclease</keyword>
<protein>
    <recommendedName>
        <fullName evidence="1">site-specific DNA-methyltransferase (adenine-specific)</fullName>
        <ecNumber evidence="1">2.1.1.72</ecNumber>
    </recommendedName>
</protein>
<evidence type="ECO:0000313" key="11">
    <source>
        <dbReference type="Proteomes" id="UP000245678"/>
    </source>
</evidence>
<evidence type="ECO:0000259" key="8">
    <source>
        <dbReference type="Pfam" id="PF07669"/>
    </source>
</evidence>
<comment type="caution">
    <text evidence="10">The sequence shown here is derived from an EMBL/GenBank/DDBJ whole genome shotgun (WGS) entry which is preliminary data.</text>
</comment>
<sequence>MTILEIRSILESPYDRKVWKNFLQTQFTNNKLNVEDRTIALSDKIISKQCLSLGNYEINEYTKIGIFEVELNEKVNITRNRVALRNIIKDLTKQVAGAMVVFVQGNKWRFSYVSKWKVKNTATNEIQEKETAPKRYTYLFGKNEKALTAAVRFDKLIQKQKESIFQFLSLDDFEEAFSVEKLSKEFFANYKNAYEDFVQFLTGKRYAKKGSKYAEQIISEPDWQLTALFGKDEKQARDFCKRMMGRIVFLYFIQKKGWLAVKQNKKWGEGNQNYLYELFKNSKQKDDFYARELVPLFFTRLNNEDSENPARDERFPYLNGGLFDDTQDRKYNKLHLPENIFQKLFETFNNYNFTIYEDAPDEHTVAVDPEMLGHIFENLLEDNKDKGAYYTPKEIVHYMCKESLKAYLIAQDEHHFANNELAKRSINKILQQQELDSDEKQYAEKNAYKIIDALEQVKICDPAIGSGAFPMGLLQEIFNAQVYLQELKGFKKAKTDADIKKHIIEESIYGVDIDAGAVDIARLRFWLSLVVDEQEPQPLPNLDFKIVCANTLIPLGELTDNDMEAKASLAVKELEKIRHDFFNVSSEEKLKLERQFKKVQTDLLNLRELTTKENYSVYTNLYEFNPFDFESLPCSWFDPWWMFGVKDGFDIVIGNPPYIKEPTNRKAFDGFRGSKYYQGKMDLWYGFACIMLDNLKKDTGILTFIATNNWVTNAGASKFRNKVSEDAKIMQLIDFGNYKIFESADIQTMIMLFKANNNEVEYTFDYRKFTETKVELEDVIQLFTGVYNEKTLTFTPAFNRTRLKDKSFLFSEGGVDSILNDILNASNFKLDGKLEIAQGIVAPQDFVNKTSFEELDGSAMLNEGIFYLTDKEKEHINLSIEELELVKPFYSTTELDRYYGNNENKYWVIYTDSSFKNPSSMRPYPNLKRHLDRFQKVITSDNKPYGLHRARNEHFFTGEKIISLRKCAIPTFTYTDFDCYVSQTYFVIKTQRVNQKYLTAILNSKLIAFWLRHKGKMQGFQYQVDKAPLEELPLIKTIHERVFALLVNYILLQKKLKSDTTFFERIIDAMVYELYFPETVKEGGAGVLNYLVNLPEWQVGQDIQNLKIIEKVQKELSDPKHPINTALLKLFTIEEINIIEGRK</sequence>
<dbReference type="PROSITE" id="PS00092">
    <property type="entry name" value="N6_MTASE"/>
    <property type="match status" value="1"/>
</dbReference>
<dbReference type="PANTHER" id="PTHR33841">
    <property type="entry name" value="DNA METHYLTRANSFERASE YEEA-RELATED"/>
    <property type="match status" value="1"/>
</dbReference>
<dbReference type="PANTHER" id="PTHR33841:SF1">
    <property type="entry name" value="DNA METHYLTRANSFERASE A"/>
    <property type="match status" value="1"/>
</dbReference>
<dbReference type="GO" id="GO:0009307">
    <property type="term" value="P:DNA restriction-modification system"/>
    <property type="evidence" value="ECO:0007669"/>
    <property type="project" value="UniProtKB-KW"/>
</dbReference>
<evidence type="ECO:0000256" key="7">
    <source>
        <dbReference type="ARBA" id="ARBA00047942"/>
    </source>
</evidence>
<keyword evidence="10" id="KW-0540">Nuclease</keyword>
<keyword evidence="4" id="KW-0949">S-adenosyl-L-methionine</keyword>
<keyword evidence="5" id="KW-0680">Restriction system</keyword>
<keyword evidence="10" id="KW-0378">Hydrolase</keyword>
<evidence type="ECO:0000256" key="1">
    <source>
        <dbReference type="ARBA" id="ARBA00011900"/>
    </source>
</evidence>
<evidence type="ECO:0000256" key="6">
    <source>
        <dbReference type="ARBA" id="ARBA00023125"/>
    </source>
</evidence>
<evidence type="ECO:0000256" key="2">
    <source>
        <dbReference type="ARBA" id="ARBA00022603"/>
    </source>
</evidence>
<dbReference type="InterPro" id="IPR002052">
    <property type="entry name" value="DNA_methylase_N6_adenine_CS"/>
</dbReference>
<dbReference type="PRINTS" id="PR00507">
    <property type="entry name" value="N12N6MTFRASE"/>
</dbReference>
<dbReference type="InterPro" id="IPR025931">
    <property type="entry name" value="TaqI_C"/>
</dbReference>
<dbReference type="AlphaFoldDB" id="A0A316H642"/>
<dbReference type="GO" id="GO:0004519">
    <property type="term" value="F:endonuclease activity"/>
    <property type="evidence" value="ECO:0007669"/>
    <property type="project" value="UniProtKB-KW"/>
</dbReference>
<keyword evidence="6" id="KW-0238">DNA-binding</keyword>
<dbReference type="GO" id="GO:0032259">
    <property type="term" value="P:methylation"/>
    <property type="evidence" value="ECO:0007669"/>
    <property type="project" value="UniProtKB-KW"/>
</dbReference>
<dbReference type="GO" id="GO:0009007">
    <property type="term" value="F:site-specific DNA-methyltransferase (adenine-specific) activity"/>
    <property type="evidence" value="ECO:0007669"/>
    <property type="project" value="UniProtKB-EC"/>
</dbReference>
<dbReference type="RefSeq" id="WP_109608961.1">
    <property type="nucleotide sequence ID" value="NZ_QGHA01000006.1"/>
</dbReference>
<dbReference type="EC" id="2.1.1.72" evidence="1"/>
<accession>A0A316H642</accession>
<dbReference type="GO" id="GO:0003677">
    <property type="term" value="F:DNA binding"/>
    <property type="evidence" value="ECO:0007669"/>
    <property type="project" value="UniProtKB-KW"/>
</dbReference>
<dbReference type="Gene3D" id="3.40.50.150">
    <property type="entry name" value="Vaccinia Virus protein VP39"/>
    <property type="match status" value="1"/>
</dbReference>
<keyword evidence="11" id="KW-1185">Reference proteome</keyword>
<dbReference type="InterPro" id="IPR029063">
    <property type="entry name" value="SAM-dependent_MTases_sf"/>
</dbReference>
<feature type="domain" description="Type II methyltransferase M.TaqI-like" evidence="8">
    <location>
        <begin position="506"/>
        <end position="741"/>
    </location>
</feature>
<evidence type="ECO:0000256" key="3">
    <source>
        <dbReference type="ARBA" id="ARBA00022679"/>
    </source>
</evidence>